<evidence type="ECO:0000313" key="3">
    <source>
        <dbReference type="Proteomes" id="UP001499959"/>
    </source>
</evidence>
<comment type="caution">
    <text evidence="2">The sequence shown here is derived from an EMBL/GenBank/DDBJ whole genome shotgun (WGS) entry which is preliminary data.</text>
</comment>
<gene>
    <name evidence="2" type="ORF">GCM10023307_11200</name>
</gene>
<keyword evidence="3" id="KW-1185">Reference proteome</keyword>
<feature type="compositionally biased region" description="Pro residues" evidence="1">
    <location>
        <begin position="620"/>
        <end position="630"/>
    </location>
</feature>
<organism evidence="2 3">
    <name type="scientific">Lysobacter hankyongensis</name>
    <dbReference type="NCBI Taxonomy" id="1176535"/>
    <lineage>
        <taxon>Bacteria</taxon>
        <taxon>Pseudomonadati</taxon>
        <taxon>Pseudomonadota</taxon>
        <taxon>Gammaproteobacteria</taxon>
        <taxon>Lysobacterales</taxon>
        <taxon>Lysobacteraceae</taxon>
        <taxon>Lysobacter</taxon>
    </lineage>
</organism>
<protein>
    <submittedName>
        <fullName evidence="2">Uncharacterized protein</fullName>
    </submittedName>
</protein>
<dbReference type="EMBL" id="BAABJE010000002">
    <property type="protein sequence ID" value="GAA4787839.1"/>
    <property type="molecule type" value="Genomic_DNA"/>
</dbReference>
<dbReference type="RefSeq" id="WP_345302317.1">
    <property type="nucleotide sequence ID" value="NZ_BAABJE010000002.1"/>
</dbReference>
<reference evidence="3" key="1">
    <citation type="journal article" date="2019" name="Int. J. Syst. Evol. Microbiol.">
        <title>The Global Catalogue of Microorganisms (GCM) 10K type strain sequencing project: providing services to taxonomists for standard genome sequencing and annotation.</title>
        <authorList>
            <consortium name="The Broad Institute Genomics Platform"/>
            <consortium name="The Broad Institute Genome Sequencing Center for Infectious Disease"/>
            <person name="Wu L."/>
            <person name="Ma J."/>
        </authorList>
    </citation>
    <scope>NUCLEOTIDE SEQUENCE [LARGE SCALE GENOMIC DNA]</scope>
    <source>
        <strain evidence="3">JCM 18204</strain>
    </source>
</reference>
<dbReference type="Proteomes" id="UP001499959">
    <property type="component" value="Unassembled WGS sequence"/>
</dbReference>
<evidence type="ECO:0000313" key="2">
    <source>
        <dbReference type="EMBL" id="GAA4787839.1"/>
    </source>
</evidence>
<accession>A0ABP9AXX5</accession>
<evidence type="ECO:0000256" key="1">
    <source>
        <dbReference type="SAM" id="MobiDB-lite"/>
    </source>
</evidence>
<proteinExistence type="predicted"/>
<feature type="region of interest" description="Disordered" evidence="1">
    <location>
        <begin position="614"/>
        <end position="640"/>
    </location>
</feature>
<sequence length="654" mass="68521">MSYLDPLRLHFAGRFQANVSTVNNDPGHFDNAIFQPAWQTMEGINMNPPNGWFNPEGDADWRFLGCGITSAWMPTATSPSAAVPAGDPVLACLIADSDAKAPAKLVDLDPEQQLVSEIWGLQVRIADADGNTLLRGDYDPAAFIDIWDRATVSAGGDADAGAMYQSILTNLQWGDVSASPFLLALQAAAADGVLSIKFNVDAFNLDYTSPQFMTGRIAGTIGPAAATDPKHMVFGRHFMAGPSTGGNFYMPPGQLNYCVATVDAAGGHLYLDLGNALPTGAGGAMVDLGDLTVGVYDPLATPGNPAGTTVAIGTVPAGGSGGYASDPDWYARTAGVVVLPIPSTLLSMVRTSALLITGNAGVSISEWSSGAYVRADTFVYRMSPGQPAENIAIYAMRFGVPVHAGTQIGIVADASQLQTQVGSGFPFVTTSPPVATPDGVLGYAASVPTDANGCALLSLTAGDPKTPRNFNIGPSNPTGDYGIDGQVYGLRPGFVDTQTFGDAPINQWDFISVLVFSGFAPKTPGQPTWYDDLQPIFQQYANLYPVMNRFLDLSNYDSVATHSRLLTLAFGLDPSNPNSMPVTRDLSPAKRQAVLQWLQNGMPLGTPPAKAAIARTPTTSPTPSPTPPATAVPVPAQRGGKAMAAARRQILQAH</sequence>
<name>A0ABP9AXX5_9GAMM</name>